<evidence type="ECO:0000313" key="3">
    <source>
        <dbReference type="Proteomes" id="UP000036681"/>
    </source>
</evidence>
<dbReference type="WBParaSite" id="ALUE_0000299401-mRNA-1">
    <property type="protein sequence ID" value="ALUE_0000299401-mRNA-1"/>
    <property type="gene ID" value="ALUE_0000299401"/>
</dbReference>
<protein>
    <submittedName>
        <fullName evidence="4">Uncharacterized protein</fullName>
    </submittedName>
</protein>
<dbReference type="AlphaFoldDB" id="A0A0M3HN05"/>
<organism evidence="3 4">
    <name type="scientific">Ascaris lumbricoides</name>
    <name type="common">Giant roundworm</name>
    <dbReference type="NCBI Taxonomy" id="6252"/>
    <lineage>
        <taxon>Eukaryota</taxon>
        <taxon>Metazoa</taxon>
        <taxon>Ecdysozoa</taxon>
        <taxon>Nematoda</taxon>
        <taxon>Chromadorea</taxon>
        <taxon>Rhabditida</taxon>
        <taxon>Spirurina</taxon>
        <taxon>Ascaridomorpha</taxon>
        <taxon>Ascaridoidea</taxon>
        <taxon>Ascarididae</taxon>
        <taxon>Ascaris</taxon>
    </lineage>
</organism>
<evidence type="ECO:0000256" key="1">
    <source>
        <dbReference type="SAM" id="MobiDB-lite"/>
    </source>
</evidence>
<feature type="region of interest" description="Disordered" evidence="1">
    <location>
        <begin position="103"/>
        <end position="149"/>
    </location>
</feature>
<feature type="transmembrane region" description="Helical" evidence="2">
    <location>
        <begin position="286"/>
        <end position="306"/>
    </location>
</feature>
<evidence type="ECO:0000256" key="2">
    <source>
        <dbReference type="SAM" id="Phobius"/>
    </source>
</evidence>
<name>A0A0M3HN05_ASCLU</name>
<reference evidence="4" key="1">
    <citation type="submission" date="2017-02" db="UniProtKB">
        <authorList>
            <consortium name="WormBaseParasite"/>
        </authorList>
    </citation>
    <scope>IDENTIFICATION</scope>
</reference>
<accession>A0A0M3HN05</accession>
<sequence length="425" mass="48818">MQRSGSEEPPAEFVKNELSAFSNNIANCISAISLKLCADEGTVSCVEECLVATEELHTLGELVRSEINVAGETLSRIDAQLQQLSSLFHNIDQLADYVAQVTEEMPEEEPEFLEEDVKSDDEAPEELSTKQLDPDLHSNSPTAFEQVEQRREERKKLKRKKKRRKVTKIDENEFIVNTGDASFRVIPLEKFKQPKPEVNFREQLLLKRTQCNRIRSVSTELNLRTLVSALEEWVFVGDNYLRNRLRMLQNLVNPSLPGPDELKKLASFSFTSMRKNMQNATDNSEAGAIMVFWIIFAIFTQLLTLYPSNFFYFIEPAVHFYLWCPIIGGAKGLHQRFFDPISQLVFHNHFDPIAWKKVYPLVARLIRIFDLSGLRNRLTAEEMRQLNETLNELTNARKEPIKSELNSNKQPTTPIQTNISIAKPK</sequence>
<keyword evidence="2" id="KW-0472">Membrane</keyword>
<dbReference type="Proteomes" id="UP000036681">
    <property type="component" value="Unplaced"/>
</dbReference>
<keyword evidence="2" id="KW-0812">Transmembrane</keyword>
<keyword evidence="2" id="KW-1133">Transmembrane helix</keyword>
<feature type="compositionally biased region" description="Acidic residues" evidence="1">
    <location>
        <begin position="104"/>
        <end position="125"/>
    </location>
</feature>
<keyword evidence="3" id="KW-1185">Reference proteome</keyword>
<proteinExistence type="predicted"/>
<evidence type="ECO:0000313" key="4">
    <source>
        <dbReference type="WBParaSite" id="ALUE_0000299401-mRNA-1"/>
    </source>
</evidence>